<dbReference type="HOGENOM" id="CLU_2880872_0_0_11"/>
<gene>
    <name evidence="2" type="ordered locus">MLP_52740</name>
</gene>
<feature type="compositionally biased region" description="Basic and acidic residues" evidence="1">
    <location>
        <begin position="13"/>
        <end position="26"/>
    </location>
</feature>
<accession>F5XIQ0</accession>
<evidence type="ECO:0000313" key="2">
    <source>
        <dbReference type="EMBL" id="BAK38288.1"/>
    </source>
</evidence>
<reference evidence="2 3" key="1">
    <citation type="submission" date="2011-05" db="EMBL/GenBank/DDBJ databases">
        <title>Whole genome sequence of Microlunatus phosphovorus NM-1.</title>
        <authorList>
            <person name="Hosoyama A."/>
            <person name="Sasaki K."/>
            <person name="Harada T."/>
            <person name="Igarashi R."/>
            <person name="Kawakoshi A."/>
            <person name="Sasagawa M."/>
            <person name="Fukada J."/>
            <person name="Nakamura S."/>
            <person name="Katano Y."/>
            <person name="Hanada S."/>
            <person name="Kamagata Y."/>
            <person name="Nakamura N."/>
            <person name="Yamazaki S."/>
            <person name="Fujita N."/>
        </authorList>
    </citation>
    <scope>NUCLEOTIDE SEQUENCE [LARGE SCALE GENOMIC DNA]</scope>
    <source>
        <strain evidence="3">ATCC 700054 / DSM 10555 / JCM 9379 / NBRC 101784 / NCIMB 13414 / VKM Ac-1990 / NM-1</strain>
    </source>
</reference>
<feature type="region of interest" description="Disordered" evidence="1">
    <location>
        <begin position="1"/>
        <end position="32"/>
    </location>
</feature>
<dbReference type="Proteomes" id="UP000007947">
    <property type="component" value="Chromosome"/>
</dbReference>
<keyword evidence="3" id="KW-1185">Reference proteome</keyword>
<dbReference type="KEGG" id="mph:MLP_52740"/>
<dbReference type="EMBL" id="AP012204">
    <property type="protein sequence ID" value="BAK38288.1"/>
    <property type="molecule type" value="Genomic_DNA"/>
</dbReference>
<name>F5XIQ0_MICPN</name>
<organism evidence="2 3">
    <name type="scientific">Microlunatus phosphovorus (strain ATCC 700054 / DSM 10555 / JCM 9379 / NBRC 101784 / NCIMB 13414 / VKM Ac-1990 / NM-1)</name>
    <dbReference type="NCBI Taxonomy" id="1032480"/>
    <lineage>
        <taxon>Bacteria</taxon>
        <taxon>Bacillati</taxon>
        <taxon>Actinomycetota</taxon>
        <taxon>Actinomycetes</taxon>
        <taxon>Propionibacteriales</taxon>
        <taxon>Propionibacteriaceae</taxon>
        <taxon>Microlunatus</taxon>
    </lineage>
</organism>
<dbReference type="AlphaFoldDB" id="F5XIQ0"/>
<proteinExistence type="predicted"/>
<evidence type="ECO:0000256" key="1">
    <source>
        <dbReference type="SAM" id="MobiDB-lite"/>
    </source>
</evidence>
<sequence length="63" mass="7065">MGRRWPILVGQRSRSEERTHQGRSCDKSASTGSEVVERGLLLRQPAMRLGKNKFEPRIGCVVG</sequence>
<protein>
    <submittedName>
        <fullName evidence="2">Uncharacterized protein</fullName>
    </submittedName>
</protein>
<evidence type="ECO:0000313" key="3">
    <source>
        <dbReference type="Proteomes" id="UP000007947"/>
    </source>
</evidence>